<organism evidence="1 2">
    <name type="scientific">Limnospira indica PCC 8005</name>
    <dbReference type="NCBI Taxonomy" id="376219"/>
    <lineage>
        <taxon>Bacteria</taxon>
        <taxon>Bacillati</taxon>
        <taxon>Cyanobacteriota</taxon>
        <taxon>Cyanophyceae</taxon>
        <taxon>Oscillatoriophycideae</taxon>
        <taxon>Oscillatoriales</taxon>
        <taxon>Sirenicapillariaceae</taxon>
        <taxon>Limnospira</taxon>
    </lineage>
</organism>
<reference evidence="1 2" key="1">
    <citation type="submission" date="2014-02" db="EMBL/GenBank/DDBJ databases">
        <authorList>
            <person name="Genoscope - CEA"/>
        </authorList>
    </citation>
    <scope>NUCLEOTIDE SEQUENCE [LARGE SCALE GENOMIC DNA]</scope>
    <source>
        <strain evidence="1 2">PCC 8005</strain>
    </source>
</reference>
<keyword evidence="2" id="KW-1185">Reference proteome</keyword>
<sequence length="32" mass="3691">MTESLDLLKDFFPPEKLETIDNKVSARRLGVK</sequence>
<dbReference type="EMBL" id="FO818640">
    <property type="protein sequence ID" value="CDM94588.1"/>
    <property type="molecule type" value="Genomic_DNA"/>
</dbReference>
<proteinExistence type="predicted"/>
<accession>A0A9P1NZ18</accession>
<gene>
    <name evidence="1" type="ORF">ARTHRO_20122</name>
</gene>
<protein>
    <submittedName>
        <fullName evidence="1">Uncharacterized protein</fullName>
    </submittedName>
</protein>
<evidence type="ECO:0000313" key="1">
    <source>
        <dbReference type="EMBL" id="CDM94588.1"/>
    </source>
</evidence>
<evidence type="ECO:0000313" key="2">
    <source>
        <dbReference type="Proteomes" id="UP000032946"/>
    </source>
</evidence>
<dbReference type="Proteomes" id="UP000032946">
    <property type="component" value="Chromosome"/>
</dbReference>
<dbReference type="AlphaFoldDB" id="A0A9P1NZ18"/>
<name>A0A9P1NZ18_9CYAN</name>